<keyword evidence="10" id="KW-1185">Reference proteome</keyword>
<sequence length="739" mass="78501">MTLTVLPARTLAVATPIGPVVRRVFLSVAISLGLTGVAATALAAPQLNPPTGVGVSSSGRVMKQLARRGDLTLRNSSLEAALFTISELWGINIVAGEVPGSVNGVFKDAPLREILDSILLSNGYAYRPVGESLVVSRLAELGQINPFFVSETIAVGAAEVGEVVEAARLMSTPQGQVRAMPSAGAVLVVDFPDRVEKIRELIGQIDRATRGMGQPGGSAMGPQRLEVAYFRTHFVPAADAQLALNVVLSPQGRIAAIDQEDRLLVVDYAENLAMVEVVLARIDRPRPQVKIQALIYDINLTDIEEIGVNWNALVSGTTDGTGNPTAGDGALFNTVTKTPFDAAGTGGSFTFFSLNADLNLQAVVLALQQADDSRLLASPNVTVIDNEEAIFQSVSEIPFQQLTQTGAGGQIGTTSFRDAGISLKVTPKVASDRTINLKIAPEFSRLTGFTPGDNQPIIDRRTASTRVRVANGQTLMIGGLRQRNDVGNFDGVPLLKDIRYLGHLFRARETQIEESELVVFITPEIVGYADGLATRDQLAADTVRCRLDRIPAPEGCPTCDACQGTGCETCGPGTSTTIGFHEGPASLDQTSPEMAPIILGPEVSQPDETPVLEPLEAIERGEPSSPSAALSPARHNPADLDLRMPLLTSNPPRRLPPIGSAAPTSSPPLATPPIAPVEAVADKTAFPLRKSYDERFRASGSLTQPRVAAKLQSEADTTTTPSEPEKPGRFSSITERFWR</sequence>
<dbReference type="InterPro" id="IPR004846">
    <property type="entry name" value="T2SS/T3SS_dom"/>
</dbReference>
<dbReference type="GO" id="GO:0015627">
    <property type="term" value="C:type II protein secretion system complex"/>
    <property type="evidence" value="ECO:0007669"/>
    <property type="project" value="TreeGrafter"/>
</dbReference>
<evidence type="ECO:0000256" key="5">
    <source>
        <dbReference type="RuleBase" id="RU004004"/>
    </source>
</evidence>
<feature type="region of interest" description="Disordered" evidence="6">
    <location>
        <begin position="642"/>
        <end position="676"/>
    </location>
</feature>
<dbReference type="GO" id="GO:0009279">
    <property type="term" value="C:cell outer membrane"/>
    <property type="evidence" value="ECO:0007669"/>
    <property type="project" value="UniProtKB-SubCell"/>
</dbReference>
<dbReference type="GO" id="GO:0009306">
    <property type="term" value="P:protein secretion"/>
    <property type="evidence" value="ECO:0007669"/>
    <property type="project" value="InterPro"/>
</dbReference>
<dbReference type="InterPro" id="IPR038591">
    <property type="entry name" value="NolW-like_sf"/>
</dbReference>
<dbReference type="Pfam" id="PF03958">
    <property type="entry name" value="Secretin_N"/>
    <property type="match status" value="1"/>
</dbReference>
<keyword evidence="3" id="KW-0472">Membrane</keyword>
<dbReference type="Pfam" id="PF00263">
    <property type="entry name" value="Secretin"/>
    <property type="match status" value="1"/>
</dbReference>
<proteinExistence type="inferred from homology"/>
<keyword evidence="5" id="KW-0813">Transport</keyword>
<evidence type="ECO:0000256" key="1">
    <source>
        <dbReference type="ARBA" id="ARBA00004370"/>
    </source>
</evidence>
<dbReference type="EMBL" id="SJPH01000001">
    <property type="protein sequence ID" value="TWT48866.1"/>
    <property type="molecule type" value="Genomic_DNA"/>
</dbReference>
<feature type="region of interest" description="Disordered" evidence="6">
    <location>
        <begin position="696"/>
        <end position="739"/>
    </location>
</feature>
<keyword evidence="2" id="KW-0732">Signal</keyword>
<feature type="compositionally biased region" description="Pro residues" evidence="6">
    <location>
        <begin position="665"/>
        <end position="675"/>
    </location>
</feature>
<dbReference type="PRINTS" id="PR00811">
    <property type="entry name" value="BCTERIALGSPD"/>
</dbReference>
<dbReference type="InterPro" id="IPR050810">
    <property type="entry name" value="Bact_Secretion_Sys_Channel"/>
</dbReference>
<reference evidence="9 10" key="1">
    <citation type="submission" date="2019-02" db="EMBL/GenBank/DDBJ databases">
        <title>Deep-cultivation of Planctomycetes and their phenomic and genomic characterization uncovers novel biology.</title>
        <authorList>
            <person name="Wiegand S."/>
            <person name="Jogler M."/>
            <person name="Boedeker C."/>
            <person name="Pinto D."/>
            <person name="Vollmers J."/>
            <person name="Rivas-Marin E."/>
            <person name="Kohn T."/>
            <person name="Peeters S.H."/>
            <person name="Heuer A."/>
            <person name="Rast P."/>
            <person name="Oberbeckmann S."/>
            <person name="Bunk B."/>
            <person name="Jeske O."/>
            <person name="Meyerdierks A."/>
            <person name="Storesund J.E."/>
            <person name="Kallscheuer N."/>
            <person name="Luecker S."/>
            <person name="Lage O.M."/>
            <person name="Pohl T."/>
            <person name="Merkel B.J."/>
            <person name="Hornburger P."/>
            <person name="Mueller R.-W."/>
            <person name="Bruemmer F."/>
            <person name="Labrenz M."/>
            <person name="Spormann A.M."/>
            <person name="Op Den Camp H."/>
            <person name="Overmann J."/>
            <person name="Amann R."/>
            <person name="Jetten M.S.M."/>
            <person name="Mascher T."/>
            <person name="Medema M.H."/>
            <person name="Devos D.P."/>
            <person name="Kaster A.-K."/>
            <person name="Ovreas L."/>
            <person name="Rohde M."/>
            <person name="Galperin M.Y."/>
            <person name="Jogler C."/>
        </authorList>
    </citation>
    <scope>NUCLEOTIDE SEQUENCE [LARGE SCALE GENOMIC DNA]</scope>
    <source>
        <strain evidence="9 10">Pla111</strain>
    </source>
</reference>
<dbReference type="Gene3D" id="3.30.1370.120">
    <property type="match status" value="2"/>
</dbReference>
<dbReference type="AlphaFoldDB" id="A0A5C5WD65"/>
<evidence type="ECO:0000259" key="8">
    <source>
        <dbReference type="Pfam" id="PF03958"/>
    </source>
</evidence>
<gene>
    <name evidence="9" type="primary">outD</name>
    <name evidence="9" type="ORF">Pla111_06420</name>
</gene>
<dbReference type="OrthoDB" id="9779724at2"/>
<evidence type="ECO:0000256" key="6">
    <source>
        <dbReference type="SAM" id="MobiDB-lite"/>
    </source>
</evidence>
<dbReference type="InterPro" id="IPR005644">
    <property type="entry name" value="NolW-like"/>
</dbReference>
<accession>A0A5C5WD65</accession>
<dbReference type="RefSeq" id="WP_146571248.1">
    <property type="nucleotide sequence ID" value="NZ_SJPH01000001.1"/>
</dbReference>
<feature type="domain" description="Type II/III secretion system secretin-like" evidence="7">
    <location>
        <begin position="366"/>
        <end position="526"/>
    </location>
</feature>
<protein>
    <submittedName>
        <fullName evidence="9">Type II secretion system protein D</fullName>
    </submittedName>
</protein>
<evidence type="ECO:0000256" key="2">
    <source>
        <dbReference type="ARBA" id="ARBA00022729"/>
    </source>
</evidence>
<comment type="subcellular location">
    <subcellularLocation>
        <location evidence="5">Cell outer membrane</location>
    </subcellularLocation>
    <subcellularLocation>
        <location evidence="1">Membrane</location>
    </subcellularLocation>
</comment>
<dbReference type="PANTHER" id="PTHR30332">
    <property type="entry name" value="PROBABLE GENERAL SECRETION PATHWAY PROTEIN D"/>
    <property type="match status" value="1"/>
</dbReference>
<evidence type="ECO:0000259" key="7">
    <source>
        <dbReference type="Pfam" id="PF00263"/>
    </source>
</evidence>
<evidence type="ECO:0000256" key="4">
    <source>
        <dbReference type="RuleBase" id="RU004003"/>
    </source>
</evidence>
<evidence type="ECO:0000313" key="9">
    <source>
        <dbReference type="EMBL" id="TWT48866.1"/>
    </source>
</evidence>
<comment type="caution">
    <text evidence="9">The sequence shown here is derived from an EMBL/GenBank/DDBJ whole genome shotgun (WGS) entry which is preliminary data.</text>
</comment>
<dbReference type="InterPro" id="IPR001775">
    <property type="entry name" value="GspD/PilQ"/>
</dbReference>
<dbReference type="PANTHER" id="PTHR30332:SF24">
    <property type="entry name" value="SECRETIN GSPD-RELATED"/>
    <property type="match status" value="1"/>
</dbReference>
<feature type="domain" description="NolW-like" evidence="8">
    <location>
        <begin position="151"/>
        <end position="209"/>
    </location>
</feature>
<evidence type="ECO:0000313" key="10">
    <source>
        <dbReference type="Proteomes" id="UP000318995"/>
    </source>
</evidence>
<evidence type="ECO:0000256" key="3">
    <source>
        <dbReference type="ARBA" id="ARBA00023136"/>
    </source>
</evidence>
<name>A0A5C5WD65_9BACT</name>
<dbReference type="Proteomes" id="UP000318995">
    <property type="component" value="Unassembled WGS sequence"/>
</dbReference>
<organism evidence="9 10">
    <name type="scientific">Botrimarina hoheduenensis</name>
    <dbReference type="NCBI Taxonomy" id="2528000"/>
    <lineage>
        <taxon>Bacteria</taxon>
        <taxon>Pseudomonadati</taxon>
        <taxon>Planctomycetota</taxon>
        <taxon>Planctomycetia</taxon>
        <taxon>Pirellulales</taxon>
        <taxon>Lacipirellulaceae</taxon>
        <taxon>Botrimarina</taxon>
    </lineage>
</organism>
<comment type="similarity">
    <text evidence="4">Belongs to the bacterial secretin family.</text>
</comment>